<evidence type="ECO:0008006" key="4">
    <source>
        <dbReference type="Google" id="ProtNLM"/>
    </source>
</evidence>
<gene>
    <name evidence="2" type="ORF">RHGRI_018858</name>
</gene>
<dbReference type="EMBL" id="JACTNZ010000006">
    <property type="protein sequence ID" value="KAG5546827.1"/>
    <property type="molecule type" value="Genomic_DNA"/>
</dbReference>
<sequence>MRPSVIRSGQAANGYYRRDEEAGKATSSELRSQKCKKWLLYGVAFVILPLTCQLTLNGKVDLMFIFKRKKVVGSRPRSHE</sequence>
<evidence type="ECO:0000313" key="2">
    <source>
        <dbReference type="EMBL" id="KAG5546827.1"/>
    </source>
</evidence>
<organism evidence="2 3">
    <name type="scientific">Rhododendron griersonianum</name>
    <dbReference type="NCBI Taxonomy" id="479676"/>
    <lineage>
        <taxon>Eukaryota</taxon>
        <taxon>Viridiplantae</taxon>
        <taxon>Streptophyta</taxon>
        <taxon>Embryophyta</taxon>
        <taxon>Tracheophyta</taxon>
        <taxon>Spermatophyta</taxon>
        <taxon>Magnoliopsida</taxon>
        <taxon>eudicotyledons</taxon>
        <taxon>Gunneridae</taxon>
        <taxon>Pentapetalae</taxon>
        <taxon>asterids</taxon>
        <taxon>Ericales</taxon>
        <taxon>Ericaceae</taxon>
        <taxon>Ericoideae</taxon>
        <taxon>Rhodoreae</taxon>
        <taxon>Rhododendron</taxon>
    </lineage>
</organism>
<keyword evidence="1" id="KW-1133">Transmembrane helix</keyword>
<feature type="transmembrane region" description="Helical" evidence="1">
    <location>
        <begin position="38"/>
        <end position="56"/>
    </location>
</feature>
<keyword evidence="3" id="KW-1185">Reference proteome</keyword>
<keyword evidence="1" id="KW-0812">Transmembrane</keyword>
<evidence type="ECO:0000313" key="3">
    <source>
        <dbReference type="Proteomes" id="UP000823749"/>
    </source>
</evidence>
<dbReference type="Proteomes" id="UP000823749">
    <property type="component" value="Chromosome 6"/>
</dbReference>
<name>A0AAV6K392_9ERIC</name>
<dbReference type="AlphaFoldDB" id="A0AAV6K392"/>
<evidence type="ECO:0000256" key="1">
    <source>
        <dbReference type="SAM" id="Phobius"/>
    </source>
</evidence>
<comment type="caution">
    <text evidence="2">The sequence shown here is derived from an EMBL/GenBank/DDBJ whole genome shotgun (WGS) entry which is preliminary data.</text>
</comment>
<accession>A0AAV6K392</accession>
<proteinExistence type="predicted"/>
<keyword evidence="1" id="KW-0472">Membrane</keyword>
<protein>
    <recommendedName>
        <fullName evidence="4">Transmembrane protein</fullName>
    </recommendedName>
</protein>
<reference evidence="2 3" key="1">
    <citation type="submission" date="2020-08" db="EMBL/GenBank/DDBJ databases">
        <title>Plant Genome Project.</title>
        <authorList>
            <person name="Zhang R.-G."/>
        </authorList>
    </citation>
    <scope>NUCLEOTIDE SEQUENCE [LARGE SCALE GENOMIC DNA]</scope>
    <source>
        <strain evidence="2">WSP0</strain>
        <tissue evidence="2">Leaf</tissue>
    </source>
</reference>